<gene>
    <name evidence="2" type="ORF">CALVIDRAFT_47000</name>
</gene>
<feature type="region of interest" description="Disordered" evidence="1">
    <location>
        <begin position="16"/>
        <end position="66"/>
    </location>
</feature>
<feature type="compositionally biased region" description="Polar residues" evidence="1">
    <location>
        <begin position="46"/>
        <end position="66"/>
    </location>
</feature>
<evidence type="ECO:0000313" key="2">
    <source>
        <dbReference type="EMBL" id="KZO89591.1"/>
    </source>
</evidence>
<evidence type="ECO:0000256" key="1">
    <source>
        <dbReference type="SAM" id="MobiDB-lite"/>
    </source>
</evidence>
<accession>A0A167FKK1</accession>
<feature type="compositionally biased region" description="Pro residues" evidence="1">
    <location>
        <begin position="35"/>
        <end position="44"/>
    </location>
</feature>
<dbReference type="Proteomes" id="UP000076738">
    <property type="component" value="Unassembled WGS sequence"/>
</dbReference>
<sequence length="310" mass="33156">MLSSLLFSVGARDLPTVQTLSSDNPDGRVHRLYCHPPPRFPRPSPTAANRCQNSPTSPNSRTTMPGSNVPFGLPIYSWPRPCLAARRISQHPPARTCLYPTHVNVAPLAPSSTRASTINIAWVPNSSVYVSSASEKVPSFAALVIRATKSLKIRKPFIDITKVKVSVIIIRDVVAGLNIDDCCGDEEDESSAVHAAFNHSASVAGAQYGLLTTRLGDMTAASVERQMNLSHRYHAFTGLVDRLAPLSSGQAAAAAPSPASVAVEQGQSLVELAKTRAAVEEHTRTVLRVFWSPFGGAAPSLARIDNCRTA</sequence>
<protein>
    <submittedName>
        <fullName evidence="2">Uncharacterized protein</fullName>
    </submittedName>
</protein>
<organism evidence="2 3">
    <name type="scientific">Calocera viscosa (strain TUFC12733)</name>
    <dbReference type="NCBI Taxonomy" id="1330018"/>
    <lineage>
        <taxon>Eukaryota</taxon>
        <taxon>Fungi</taxon>
        <taxon>Dikarya</taxon>
        <taxon>Basidiomycota</taxon>
        <taxon>Agaricomycotina</taxon>
        <taxon>Dacrymycetes</taxon>
        <taxon>Dacrymycetales</taxon>
        <taxon>Dacrymycetaceae</taxon>
        <taxon>Calocera</taxon>
    </lineage>
</organism>
<dbReference type="AlphaFoldDB" id="A0A167FKK1"/>
<keyword evidence="3" id="KW-1185">Reference proteome</keyword>
<reference evidence="2 3" key="1">
    <citation type="journal article" date="2016" name="Mol. Biol. Evol.">
        <title>Comparative Genomics of Early-Diverging Mushroom-Forming Fungi Provides Insights into the Origins of Lignocellulose Decay Capabilities.</title>
        <authorList>
            <person name="Nagy L.G."/>
            <person name="Riley R."/>
            <person name="Tritt A."/>
            <person name="Adam C."/>
            <person name="Daum C."/>
            <person name="Floudas D."/>
            <person name="Sun H."/>
            <person name="Yadav J.S."/>
            <person name="Pangilinan J."/>
            <person name="Larsson K.H."/>
            <person name="Matsuura K."/>
            <person name="Barry K."/>
            <person name="Labutti K."/>
            <person name="Kuo R."/>
            <person name="Ohm R.A."/>
            <person name="Bhattacharya S.S."/>
            <person name="Shirouzu T."/>
            <person name="Yoshinaga Y."/>
            <person name="Martin F.M."/>
            <person name="Grigoriev I.V."/>
            <person name="Hibbett D.S."/>
        </authorList>
    </citation>
    <scope>NUCLEOTIDE SEQUENCE [LARGE SCALE GENOMIC DNA]</scope>
    <source>
        <strain evidence="2 3">TUFC12733</strain>
    </source>
</reference>
<name>A0A167FKK1_CALVF</name>
<proteinExistence type="predicted"/>
<evidence type="ECO:0000313" key="3">
    <source>
        <dbReference type="Proteomes" id="UP000076738"/>
    </source>
</evidence>
<dbReference type="EMBL" id="KV417378">
    <property type="protein sequence ID" value="KZO89591.1"/>
    <property type="molecule type" value="Genomic_DNA"/>
</dbReference>